<sequence>MQAYPAHKCQYTALFQSRKTTKMGRPRQVAGMSTLLLVVLPALRIPYTVSPRARAAPTRTPMLRETDSRHRSTRRGQCYATALHVFTLRPAGASYSYNCIIALAWLTWRCF</sequence>
<dbReference type="GeneID" id="36621798"/>
<dbReference type="AlphaFoldDB" id="A0A2T4AUH4"/>
<proteinExistence type="predicted"/>
<protein>
    <submittedName>
        <fullName evidence="1">Uncharacterized protein</fullName>
    </submittedName>
</protein>
<accession>A0A2T4AUH4</accession>
<gene>
    <name evidence="1" type="ORF">M431DRAFT_194238</name>
</gene>
<dbReference type="Proteomes" id="UP000241690">
    <property type="component" value="Unassembled WGS sequence"/>
</dbReference>
<reference evidence="1 2" key="1">
    <citation type="submission" date="2016-07" db="EMBL/GenBank/DDBJ databases">
        <title>Multiple horizontal gene transfer events from other fungi enriched the ability of initially mycotrophic Trichoderma (Ascomycota) to feed on dead plant biomass.</title>
        <authorList>
            <consortium name="DOE Joint Genome Institute"/>
            <person name="Aerts A."/>
            <person name="Atanasova L."/>
            <person name="Chenthamara K."/>
            <person name="Zhang J."/>
            <person name="Grujic M."/>
            <person name="Henrissat B."/>
            <person name="Kuo A."/>
            <person name="Salamov A."/>
            <person name="Lipzen A."/>
            <person name="Labutti K."/>
            <person name="Barry K."/>
            <person name="Miao Y."/>
            <person name="Rahimi M.J."/>
            <person name="Shen Q."/>
            <person name="Grigoriev I.V."/>
            <person name="Kubicek C.P."/>
            <person name="Druzhinina I.S."/>
        </authorList>
    </citation>
    <scope>NUCLEOTIDE SEQUENCE [LARGE SCALE GENOMIC DNA]</scope>
    <source>
        <strain evidence="1 2">CBS 226.95</strain>
    </source>
</reference>
<organism evidence="1 2">
    <name type="scientific">Trichoderma harzianum CBS 226.95</name>
    <dbReference type="NCBI Taxonomy" id="983964"/>
    <lineage>
        <taxon>Eukaryota</taxon>
        <taxon>Fungi</taxon>
        <taxon>Dikarya</taxon>
        <taxon>Ascomycota</taxon>
        <taxon>Pezizomycotina</taxon>
        <taxon>Sordariomycetes</taxon>
        <taxon>Hypocreomycetidae</taxon>
        <taxon>Hypocreales</taxon>
        <taxon>Hypocreaceae</taxon>
        <taxon>Trichoderma</taxon>
    </lineage>
</organism>
<dbReference type="RefSeq" id="XP_024780390.1">
    <property type="nucleotide sequence ID" value="XM_024913237.1"/>
</dbReference>
<name>A0A2T4AUH4_TRIHA</name>
<evidence type="ECO:0000313" key="2">
    <source>
        <dbReference type="Proteomes" id="UP000241690"/>
    </source>
</evidence>
<evidence type="ECO:0000313" key="1">
    <source>
        <dbReference type="EMBL" id="PTB60713.1"/>
    </source>
</evidence>
<dbReference type="EMBL" id="KZ679675">
    <property type="protein sequence ID" value="PTB60713.1"/>
    <property type="molecule type" value="Genomic_DNA"/>
</dbReference>
<keyword evidence="2" id="KW-1185">Reference proteome</keyword>